<protein>
    <recommendedName>
        <fullName evidence="3">YbbR-like domain-containing protein</fullName>
    </recommendedName>
</protein>
<evidence type="ECO:0000313" key="1">
    <source>
        <dbReference type="EMBL" id="GGC41713.1"/>
    </source>
</evidence>
<organism evidence="1 2">
    <name type="scientific">Marivirga lumbricoides</name>
    <dbReference type="NCBI Taxonomy" id="1046115"/>
    <lineage>
        <taxon>Bacteria</taxon>
        <taxon>Pseudomonadati</taxon>
        <taxon>Bacteroidota</taxon>
        <taxon>Cytophagia</taxon>
        <taxon>Cytophagales</taxon>
        <taxon>Marivirgaceae</taxon>
        <taxon>Marivirga</taxon>
    </lineage>
</organism>
<evidence type="ECO:0000313" key="2">
    <source>
        <dbReference type="Proteomes" id="UP000636010"/>
    </source>
</evidence>
<dbReference type="RefSeq" id="WP_188464728.1">
    <property type="nucleotide sequence ID" value="NZ_BAABHU010000009.1"/>
</dbReference>
<gene>
    <name evidence="1" type="ORF">GCM10011506_29100</name>
</gene>
<comment type="caution">
    <text evidence="1">The sequence shown here is derived from an EMBL/GenBank/DDBJ whole genome shotgun (WGS) entry which is preliminary data.</text>
</comment>
<accession>A0ABQ1MP01</accession>
<dbReference type="Proteomes" id="UP000636010">
    <property type="component" value="Unassembled WGS sequence"/>
</dbReference>
<proteinExistence type="predicted"/>
<name>A0ABQ1MP01_9BACT</name>
<sequence length="325" mass="37196">MKIVEKILDGLSNTLLPSSNERLKVVVLCIVTATTFWFFNALNDSYTTRIKYPIEFIYPDSIYIPVKELPERVSINVSGGGWNLLRKTFGFKTEPLKIPLSEPASRNFILGSSLFSTISDQITEIQLNFIETDTLKIEIDSIRTKKARILIDSIGIQLSENYRITSPIQISPDSAQFTGPERFIKNIPDNVLVSLEDSQIKDNYSEEIELSTFGSSLVNRNPVEVRVQFKVERFINQELMIPYSTINRPADSSSYIFKDSLARLNFQIKETEASQFNLDSILLQVNYRNMSKKDSIVVPEIVNLPQVLKNKTIEVDSIHYFYQNK</sequence>
<evidence type="ECO:0008006" key="3">
    <source>
        <dbReference type="Google" id="ProtNLM"/>
    </source>
</evidence>
<keyword evidence="2" id="KW-1185">Reference proteome</keyword>
<reference evidence="2" key="1">
    <citation type="journal article" date="2019" name="Int. J. Syst. Evol. Microbiol.">
        <title>The Global Catalogue of Microorganisms (GCM) 10K type strain sequencing project: providing services to taxonomists for standard genome sequencing and annotation.</title>
        <authorList>
            <consortium name="The Broad Institute Genomics Platform"/>
            <consortium name="The Broad Institute Genome Sequencing Center for Infectious Disease"/>
            <person name="Wu L."/>
            <person name="Ma J."/>
        </authorList>
    </citation>
    <scope>NUCLEOTIDE SEQUENCE [LARGE SCALE GENOMIC DNA]</scope>
    <source>
        <strain evidence="2">CGMCC 1.10832</strain>
    </source>
</reference>
<dbReference type="EMBL" id="BMEC01000009">
    <property type="protein sequence ID" value="GGC41713.1"/>
    <property type="molecule type" value="Genomic_DNA"/>
</dbReference>